<gene>
    <name evidence="1" type="ORF">ARMOST_06271</name>
</gene>
<evidence type="ECO:0000313" key="1">
    <source>
        <dbReference type="EMBL" id="SJL02930.1"/>
    </source>
</evidence>
<accession>A0A284R2I7</accession>
<proteinExistence type="predicted"/>
<evidence type="ECO:0000313" key="2">
    <source>
        <dbReference type="Proteomes" id="UP000219338"/>
    </source>
</evidence>
<sequence>MFDLYCHHHCLAYKPTTSFCRVRLIANLEPYKPRTGLRRNRSAKAIIKSKTMSPVIPFIIDNEGGKGGDDGGEMLGEHISGGAPCPTSSLLPRPAAHSFLSIRPPCASPASTDHGHLTRSSKRHIVVAPRQFSAPLYSADFGPSRYHSEYLLSANRDIGPFSLMQFRLLVPFGPRSLQYTFPSVSVPTLNL</sequence>
<name>A0A284R2I7_ARMOS</name>
<reference evidence="2" key="1">
    <citation type="journal article" date="2017" name="Nat. Ecol. Evol.">
        <title>Genome expansion and lineage-specific genetic innovations in the forest pathogenic fungi Armillaria.</title>
        <authorList>
            <person name="Sipos G."/>
            <person name="Prasanna A.N."/>
            <person name="Walter M.C."/>
            <person name="O'Connor E."/>
            <person name="Balint B."/>
            <person name="Krizsan K."/>
            <person name="Kiss B."/>
            <person name="Hess J."/>
            <person name="Varga T."/>
            <person name="Slot J."/>
            <person name="Riley R."/>
            <person name="Boka B."/>
            <person name="Rigling D."/>
            <person name="Barry K."/>
            <person name="Lee J."/>
            <person name="Mihaltcheva S."/>
            <person name="LaButti K."/>
            <person name="Lipzen A."/>
            <person name="Waldron R."/>
            <person name="Moloney N.M."/>
            <person name="Sperisen C."/>
            <person name="Kredics L."/>
            <person name="Vagvoelgyi C."/>
            <person name="Patrignani A."/>
            <person name="Fitzpatrick D."/>
            <person name="Nagy I."/>
            <person name="Doyle S."/>
            <person name="Anderson J.B."/>
            <person name="Grigoriev I.V."/>
            <person name="Gueldener U."/>
            <person name="Muensterkoetter M."/>
            <person name="Nagy L.G."/>
        </authorList>
    </citation>
    <scope>NUCLEOTIDE SEQUENCE [LARGE SCALE GENOMIC DNA]</scope>
    <source>
        <strain evidence="2">C18/9</strain>
    </source>
</reference>
<dbReference type="AlphaFoldDB" id="A0A284R2I7"/>
<keyword evidence="2" id="KW-1185">Reference proteome</keyword>
<organism evidence="1 2">
    <name type="scientific">Armillaria ostoyae</name>
    <name type="common">Armillaria root rot fungus</name>
    <dbReference type="NCBI Taxonomy" id="47428"/>
    <lineage>
        <taxon>Eukaryota</taxon>
        <taxon>Fungi</taxon>
        <taxon>Dikarya</taxon>
        <taxon>Basidiomycota</taxon>
        <taxon>Agaricomycotina</taxon>
        <taxon>Agaricomycetes</taxon>
        <taxon>Agaricomycetidae</taxon>
        <taxon>Agaricales</taxon>
        <taxon>Marasmiineae</taxon>
        <taxon>Physalacriaceae</taxon>
        <taxon>Armillaria</taxon>
    </lineage>
</organism>
<dbReference type="Proteomes" id="UP000219338">
    <property type="component" value="Unassembled WGS sequence"/>
</dbReference>
<protein>
    <submittedName>
        <fullName evidence="1">Uncharacterized protein</fullName>
    </submittedName>
</protein>
<dbReference type="EMBL" id="FUEG01000004">
    <property type="protein sequence ID" value="SJL02930.1"/>
    <property type="molecule type" value="Genomic_DNA"/>
</dbReference>